<accession>A0AAP2DNR5</accession>
<dbReference type="Proteomes" id="UP001319200">
    <property type="component" value="Unassembled WGS sequence"/>
</dbReference>
<proteinExistence type="predicted"/>
<name>A0AAP2DNR5_9BACT</name>
<evidence type="ECO:0000313" key="2">
    <source>
        <dbReference type="Proteomes" id="UP001319200"/>
    </source>
</evidence>
<reference evidence="1 2" key="1">
    <citation type="submission" date="2021-05" db="EMBL/GenBank/DDBJ databases">
        <title>A Polyphasic approach of four new species of the genus Ohtaekwangia: Ohtaekwangia histidinii sp. nov., Ohtaekwangia cretensis sp. nov., Ohtaekwangia indiensis sp. nov., Ohtaekwangia reichenbachii sp. nov. from diverse environment.</title>
        <authorList>
            <person name="Octaviana S."/>
        </authorList>
    </citation>
    <scope>NUCLEOTIDE SEQUENCE [LARGE SCALE GENOMIC DNA]</scope>
    <source>
        <strain evidence="1 2">PWU4</strain>
    </source>
</reference>
<evidence type="ECO:0000313" key="1">
    <source>
        <dbReference type="EMBL" id="MBT1698247.1"/>
    </source>
</evidence>
<protein>
    <submittedName>
        <fullName evidence="1">Uncharacterized protein</fullName>
    </submittedName>
</protein>
<dbReference type="RefSeq" id="WP_254164222.1">
    <property type="nucleotide sequence ID" value="NZ_JAHESF010000014.1"/>
</dbReference>
<keyword evidence="2" id="KW-1185">Reference proteome</keyword>
<dbReference type="AlphaFoldDB" id="A0AAP2DNR5"/>
<organism evidence="1 2">
    <name type="scientific">Chryseosolibacter histidini</name>
    <dbReference type="NCBI Taxonomy" id="2782349"/>
    <lineage>
        <taxon>Bacteria</taxon>
        <taxon>Pseudomonadati</taxon>
        <taxon>Bacteroidota</taxon>
        <taxon>Cytophagia</taxon>
        <taxon>Cytophagales</taxon>
        <taxon>Chryseotaleaceae</taxon>
        <taxon>Chryseosolibacter</taxon>
    </lineage>
</organism>
<sequence>MKTTNEEQAQHFIHQMEVILAQLKISVENELLVRKPVEKPMFAEEACAWLGWSHDKFFRMVKAGVIKGHCKKYGHPIYLMSEIIEAIKKN</sequence>
<dbReference type="EMBL" id="JAHESF010000014">
    <property type="protein sequence ID" value="MBT1698247.1"/>
    <property type="molecule type" value="Genomic_DNA"/>
</dbReference>
<gene>
    <name evidence="1" type="ORF">KK083_15245</name>
</gene>
<comment type="caution">
    <text evidence="1">The sequence shown here is derived from an EMBL/GenBank/DDBJ whole genome shotgun (WGS) entry which is preliminary data.</text>
</comment>